<dbReference type="GO" id="GO:0016491">
    <property type="term" value="F:oxidoreductase activity"/>
    <property type="evidence" value="ECO:0007669"/>
    <property type="project" value="UniProtKB-KW"/>
</dbReference>
<dbReference type="OMA" id="ERECMDV"/>
<dbReference type="Proteomes" id="UP000218811">
    <property type="component" value="Unassembled WGS sequence"/>
</dbReference>
<protein>
    <submittedName>
        <fullName evidence="4">Uncharacterized protein</fullName>
    </submittedName>
</protein>
<dbReference type="EMBL" id="KB468135">
    <property type="protein sequence ID" value="PCH43209.1"/>
    <property type="molecule type" value="Genomic_DNA"/>
</dbReference>
<dbReference type="GO" id="GO:0043386">
    <property type="term" value="P:mycotoxin biosynthetic process"/>
    <property type="evidence" value="ECO:0007669"/>
    <property type="project" value="InterPro"/>
</dbReference>
<proteinExistence type="inferred from homology"/>
<dbReference type="PANTHER" id="PTHR33365:SF11">
    <property type="entry name" value="TAT PATHWAY SIGNAL SEQUENCE"/>
    <property type="match status" value="1"/>
</dbReference>
<comment type="similarity">
    <text evidence="3">Belongs to the ustYa family.</text>
</comment>
<dbReference type="InterPro" id="IPR021765">
    <property type="entry name" value="UstYa-like"/>
</dbReference>
<dbReference type="Pfam" id="PF11807">
    <property type="entry name" value="UstYa"/>
    <property type="match status" value="1"/>
</dbReference>
<organism evidence="4 5">
    <name type="scientific">Wolfiporia cocos (strain MD-104)</name>
    <name type="common">Brown rot fungus</name>
    <dbReference type="NCBI Taxonomy" id="742152"/>
    <lineage>
        <taxon>Eukaryota</taxon>
        <taxon>Fungi</taxon>
        <taxon>Dikarya</taxon>
        <taxon>Basidiomycota</taxon>
        <taxon>Agaricomycotina</taxon>
        <taxon>Agaricomycetes</taxon>
        <taxon>Polyporales</taxon>
        <taxon>Phaeolaceae</taxon>
        <taxon>Wolfiporia</taxon>
    </lineage>
</organism>
<name>A0A2H3JWD4_WOLCO</name>
<evidence type="ECO:0000256" key="1">
    <source>
        <dbReference type="ARBA" id="ARBA00004685"/>
    </source>
</evidence>
<evidence type="ECO:0000313" key="4">
    <source>
        <dbReference type="EMBL" id="PCH43209.1"/>
    </source>
</evidence>
<evidence type="ECO:0000256" key="2">
    <source>
        <dbReference type="ARBA" id="ARBA00023002"/>
    </source>
</evidence>
<sequence>MPIEESVHYKLLDTGATEDWLWTAAVGDGEVRLGPNHRTFNLVMQHELHCLRWVRWALEGQNAVEGHERMHLTHCLNFIRQLTLCAADATLEASDVLTRNFTLNRWNEDHICADWPAIYTAMEINWKEWRGVEW</sequence>
<dbReference type="OrthoDB" id="3687641at2759"/>
<dbReference type="AlphaFoldDB" id="A0A2H3JWD4"/>
<keyword evidence="5" id="KW-1185">Reference proteome</keyword>
<comment type="pathway">
    <text evidence="1">Mycotoxin biosynthesis.</text>
</comment>
<dbReference type="STRING" id="742152.A0A2H3JWD4"/>
<evidence type="ECO:0000313" key="5">
    <source>
        <dbReference type="Proteomes" id="UP000218811"/>
    </source>
</evidence>
<accession>A0A2H3JWD4</accession>
<evidence type="ECO:0000256" key="3">
    <source>
        <dbReference type="ARBA" id="ARBA00035112"/>
    </source>
</evidence>
<gene>
    <name evidence="4" type="ORF">WOLCODRAFT_103220</name>
</gene>
<dbReference type="PANTHER" id="PTHR33365">
    <property type="entry name" value="YALI0B05434P"/>
    <property type="match status" value="1"/>
</dbReference>
<reference evidence="4 5" key="1">
    <citation type="journal article" date="2012" name="Science">
        <title>The Paleozoic origin of enzymatic lignin decomposition reconstructed from 31 fungal genomes.</title>
        <authorList>
            <person name="Floudas D."/>
            <person name="Binder M."/>
            <person name="Riley R."/>
            <person name="Barry K."/>
            <person name="Blanchette R.A."/>
            <person name="Henrissat B."/>
            <person name="Martinez A.T."/>
            <person name="Otillar R."/>
            <person name="Spatafora J.W."/>
            <person name="Yadav J.S."/>
            <person name="Aerts A."/>
            <person name="Benoit I."/>
            <person name="Boyd A."/>
            <person name="Carlson A."/>
            <person name="Copeland A."/>
            <person name="Coutinho P.M."/>
            <person name="de Vries R.P."/>
            <person name="Ferreira P."/>
            <person name="Findley K."/>
            <person name="Foster B."/>
            <person name="Gaskell J."/>
            <person name="Glotzer D."/>
            <person name="Gorecki P."/>
            <person name="Heitman J."/>
            <person name="Hesse C."/>
            <person name="Hori C."/>
            <person name="Igarashi K."/>
            <person name="Jurgens J.A."/>
            <person name="Kallen N."/>
            <person name="Kersten P."/>
            <person name="Kohler A."/>
            <person name="Kuees U."/>
            <person name="Kumar T.K.A."/>
            <person name="Kuo A."/>
            <person name="LaButti K."/>
            <person name="Larrondo L.F."/>
            <person name="Lindquist E."/>
            <person name="Ling A."/>
            <person name="Lombard V."/>
            <person name="Lucas S."/>
            <person name="Lundell T."/>
            <person name="Martin R."/>
            <person name="McLaughlin D.J."/>
            <person name="Morgenstern I."/>
            <person name="Morin E."/>
            <person name="Murat C."/>
            <person name="Nagy L.G."/>
            <person name="Nolan M."/>
            <person name="Ohm R.A."/>
            <person name="Patyshakuliyeva A."/>
            <person name="Rokas A."/>
            <person name="Ruiz-Duenas F.J."/>
            <person name="Sabat G."/>
            <person name="Salamov A."/>
            <person name="Samejima M."/>
            <person name="Schmutz J."/>
            <person name="Slot J.C."/>
            <person name="St John F."/>
            <person name="Stenlid J."/>
            <person name="Sun H."/>
            <person name="Sun S."/>
            <person name="Syed K."/>
            <person name="Tsang A."/>
            <person name="Wiebenga A."/>
            <person name="Young D."/>
            <person name="Pisabarro A."/>
            <person name="Eastwood D.C."/>
            <person name="Martin F."/>
            <person name="Cullen D."/>
            <person name="Grigoriev I.V."/>
            <person name="Hibbett D.S."/>
        </authorList>
    </citation>
    <scope>NUCLEOTIDE SEQUENCE [LARGE SCALE GENOMIC DNA]</scope>
    <source>
        <strain evidence="4 5">MD-104</strain>
    </source>
</reference>
<keyword evidence="2" id="KW-0560">Oxidoreductase</keyword>